<keyword evidence="3" id="KW-0808">Transferase</keyword>
<dbReference type="CDD" id="cd02440">
    <property type="entry name" value="AdoMet_MTases"/>
    <property type="match status" value="1"/>
</dbReference>
<dbReference type="GO" id="GO:0006304">
    <property type="term" value="P:DNA modification"/>
    <property type="evidence" value="ECO:0007669"/>
    <property type="project" value="InterPro"/>
</dbReference>
<dbReference type="GO" id="GO:0003676">
    <property type="term" value="F:nucleic acid binding"/>
    <property type="evidence" value="ECO:0007669"/>
    <property type="project" value="InterPro"/>
</dbReference>
<dbReference type="InterPro" id="IPR029063">
    <property type="entry name" value="SAM-dependent_MTases_sf"/>
</dbReference>
<sequence length="469" mass="53251">MFKYYWRVSLGQEMKGHVPTPPELADEMVAELFAEHPPADGDRILFPGTGKGRFVAAVERYCAENDYPFPEGAAVDLDPGLLAEAREQNGDTAVEFREEDFLAADCDYGQFDYVVGNPPYVPIEGLSEEEKTRYKHEFRTAEQRFDLYMLFFERSLDLLADGGRLVFITPEKFEYTHTTEELRRLMTQYHVERIEHVPEDSFAGHVTYPTITTIHDRDGEETRVVRRDGTVDTVELPRDGSSWASTVRAGDTDAYDYDTGVTLGDVTKRISCGLATGRDSLYVQSEEEVPEQLVEEGWTYHTTSGKQLSVNDGPDSGDVIICPYDGHGNLVAEDELGAFGDWAELHREELESRSCVEKGKVWYSWHENPPMADIYGVEKILAKDVCDPPEFYAERDGNVIPRHSVYYIIPENPDDLDALLEYLNSPKARAWLEANAQKAHNDYYRMQSKLLKKLPVPEEIGETKQTTLV</sequence>
<evidence type="ECO:0000256" key="3">
    <source>
        <dbReference type="ARBA" id="ARBA00022679"/>
    </source>
</evidence>
<dbReference type="GO" id="GO:0032259">
    <property type="term" value="P:methylation"/>
    <property type="evidence" value="ECO:0007669"/>
    <property type="project" value="UniProtKB-KW"/>
</dbReference>
<dbReference type="Proteomes" id="UP000608850">
    <property type="component" value="Unassembled WGS sequence"/>
</dbReference>
<dbReference type="SUPFAM" id="SSF53335">
    <property type="entry name" value="S-adenosyl-L-methionine-dependent methyltransferases"/>
    <property type="match status" value="1"/>
</dbReference>
<evidence type="ECO:0000256" key="1">
    <source>
        <dbReference type="ARBA" id="ARBA00011900"/>
    </source>
</evidence>
<comment type="catalytic activity">
    <reaction evidence="5">
        <text>a 2'-deoxyadenosine in DNA + S-adenosyl-L-methionine = an N(6)-methyl-2'-deoxyadenosine in DNA + S-adenosyl-L-homocysteine + H(+)</text>
        <dbReference type="Rhea" id="RHEA:15197"/>
        <dbReference type="Rhea" id="RHEA-COMP:12418"/>
        <dbReference type="Rhea" id="RHEA-COMP:12419"/>
        <dbReference type="ChEBI" id="CHEBI:15378"/>
        <dbReference type="ChEBI" id="CHEBI:57856"/>
        <dbReference type="ChEBI" id="CHEBI:59789"/>
        <dbReference type="ChEBI" id="CHEBI:90615"/>
        <dbReference type="ChEBI" id="CHEBI:90616"/>
        <dbReference type="EC" id="2.1.1.72"/>
    </reaction>
</comment>
<protein>
    <recommendedName>
        <fullName evidence="1">site-specific DNA-methyltransferase (adenine-specific)</fullName>
        <ecNumber evidence="1">2.1.1.72</ecNumber>
    </recommendedName>
</protein>
<evidence type="ECO:0000256" key="2">
    <source>
        <dbReference type="ARBA" id="ARBA00022603"/>
    </source>
</evidence>
<dbReference type="PRINTS" id="PR00507">
    <property type="entry name" value="N12N6MTFRASE"/>
</dbReference>
<dbReference type="AlphaFoldDB" id="A0A830G7N3"/>
<name>A0A830G7N3_9EURY</name>
<keyword evidence="8" id="KW-1185">Reference proteome</keyword>
<dbReference type="Pfam" id="PF07669">
    <property type="entry name" value="Eco57I"/>
    <property type="match status" value="1"/>
</dbReference>
<evidence type="ECO:0000256" key="5">
    <source>
        <dbReference type="ARBA" id="ARBA00047942"/>
    </source>
</evidence>
<evidence type="ECO:0000256" key="4">
    <source>
        <dbReference type="ARBA" id="ARBA00022691"/>
    </source>
</evidence>
<evidence type="ECO:0000259" key="6">
    <source>
        <dbReference type="Pfam" id="PF07669"/>
    </source>
</evidence>
<dbReference type="EMBL" id="BMOQ01000001">
    <property type="protein sequence ID" value="GGN06927.1"/>
    <property type="molecule type" value="Genomic_DNA"/>
</dbReference>
<dbReference type="InterPro" id="IPR050953">
    <property type="entry name" value="N4_N6_ade-DNA_methylase"/>
</dbReference>
<dbReference type="PROSITE" id="PS00092">
    <property type="entry name" value="N6_MTASE"/>
    <property type="match status" value="1"/>
</dbReference>
<proteinExistence type="predicted"/>
<dbReference type="PANTHER" id="PTHR33841">
    <property type="entry name" value="DNA METHYLTRANSFERASE YEEA-RELATED"/>
    <property type="match status" value="1"/>
</dbReference>
<evidence type="ECO:0000313" key="8">
    <source>
        <dbReference type="Proteomes" id="UP000608850"/>
    </source>
</evidence>
<accession>A0A830G7N3</accession>
<keyword evidence="2" id="KW-0489">Methyltransferase</keyword>
<evidence type="ECO:0000313" key="7">
    <source>
        <dbReference type="EMBL" id="GGN06927.1"/>
    </source>
</evidence>
<feature type="domain" description="Type II methyltransferase M.TaqI-like" evidence="6">
    <location>
        <begin position="95"/>
        <end position="197"/>
    </location>
</feature>
<organism evidence="7 8">
    <name type="scientific">Halarchaeum nitratireducens</name>
    <dbReference type="NCBI Taxonomy" id="489913"/>
    <lineage>
        <taxon>Archaea</taxon>
        <taxon>Methanobacteriati</taxon>
        <taxon>Methanobacteriota</taxon>
        <taxon>Stenosarchaea group</taxon>
        <taxon>Halobacteria</taxon>
        <taxon>Halobacteriales</taxon>
        <taxon>Halobacteriaceae</taxon>
    </lineage>
</organism>
<dbReference type="PANTHER" id="PTHR33841:SF1">
    <property type="entry name" value="DNA METHYLTRANSFERASE A"/>
    <property type="match status" value="1"/>
</dbReference>
<dbReference type="GO" id="GO:0009007">
    <property type="term" value="F:site-specific DNA-methyltransferase (adenine-specific) activity"/>
    <property type="evidence" value="ECO:0007669"/>
    <property type="project" value="UniProtKB-EC"/>
</dbReference>
<keyword evidence="4" id="KW-0949">S-adenosyl-L-methionine</keyword>
<reference evidence="7 8" key="1">
    <citation type="journal article" date="2019" name="Int. J. Syst. Evol. Microbiol.">
        <title>The Global Catalogue of Microorganisms (GCM) 10K type strain sequencing project: providing services to taxonomists for standard genome sequencing and annotation.</title>
        <authorList>
            <consortium name="The Broad Institute Genomics Platform"/>
            <consortium name="The Broad Institute Genome Sequencing Center for Infectious Disease"/>
            <person name="Wu L."/>
            <person name="Ma J."/>
        </authorList>
    </citation>
    <scope>NUCLEOTIDE SEQUENCE [LARGE SCALE GENOMIC DNA]</scope>
    <source>
        <strain evidence="7 8">JCM 16331</strain>
    </source>
</reference>
<dbReference type="InterPro" id="IPR011639">
    <property type="entry name" value="MethylTrfase_TaqI-like_dom"/>
</dbReference>
<dbReference type="Gene3D" id="3.40.50.150">
    <property type="entry name" value="Vaccinia Virus protein VP39"/>
    <property type="match status" value="1"/>
</dbReference>
<dbReference type="EC" id="2.1.1.72" evidence="1"/>
<gene>
    <name evidence="7" type="ORF">GCM10009021_02410</name>
</gene>
<dbReference type="InterPro" id="IPR002052">
    <property type="entry name" value="DNA_methylase_N6_adenine_CS"/>
</dbReference>
<comment type="caution">
    <text evidence="7">The sequence shown here is derived from an EMBL/GenBank/DDBJ whole genome shotgun (WGS) entry which is preliminary data.</text>
</comment>